<gene>
    <name evidence="2" type="ORF">TREES_T100010102</name>
</gene>
<reference evidence="3" key="2">
    <citation type="journal article" date="2013" name="Nat. Commun.">
        <title>Genome of the Chinese tree shrew.</title>
        <authorList>
            <person name="Fan Y."/>
            <person name="Huang Z.Y."/>
            <person name="Cao C.C."/>
            <person name="Chen C.S."/>
            <person name="Chen Y.X."/>
            <person name="Fan D.D."/>
            <person name="He J."/>
            <person name="Hou H.L."/>
            <person name="Hu L."/>
            <person name="Hu X.T."/>
            <person name="Jiang X.T."/>
            <person name="Lai R."/>
            <person name="Lang Y.S."/>
            <person name="Liang B."/>
            <person name="Liao S.G."/>
            <person name="Mu D."/>
            <person name="Ma Y.Y."/>
            <person name="Niu Y.Y."/>
            <person name="Sun X.Q."/>
            <person name="Xia J.Q."/>
            <person name="Xiao J."/>
            <person name="Xiong Z.Q."/>
            <person name="Xu L."/>
            <person name="Yang L."/>
            <person name="Zhang Y."/>
            <person name="Zhao W."/>
            <person name="Zhao X.D."/>
            <person name="Zheng Y.T."/>
            <person name="Zhou J.M."/>
            <person name="Zhu Y.B."/>
            <person name="Zhang G.J."/>
            <person name="Wang J."/>
            <person name="Yao Y.G."/>
        </authorList>
    </citation>
    <scope>NUCLEOTIDE SEQUENCE [LARGE SCALE GENOMIC DNA]</scope>
</reference>
<dbReference type="Proteomes" id="UP000011518">
    <property type="component" value="Unassembled WGS sequence"/>
</dbReference>
<evidence type="ECO:0000313" key="3">
    <source>
        <dbReference type="Proteomes" id="UP000011518"/>
    </source>
</evidence>
<organism evidence="2 3">
    <name type="scientific">Tupaia chinensis</name>
    <name type="common">Chinese tree shrew</name>
    <name type="synonym">Tupaia belangeri chinensis</name>
    <dbReference type="NCBI Taxonomy" id="246437"/>
    <lineage>
        <taxon>Eukaryota</taxon>
        <taxon>Metazoa</taxon>
        <taxon>Chordata</taxon>
        <taxon>Craniata</taxon>
        <taxon>Vertebrata</taxon>
        <taxon>Euteleostomi</taxon>
        <taxon>Mammalia</taxon>
        <taxon>Eutheria</taxon>
        <taxon>Euarchontoglires</taxon>
        <taxon>Scandentia</taxon>
        <taxon>Tupaiidae</taxon>
        <taxon>Tupaia</taxon>
    </lineage>
</organism>
<proteinExistence type="predicted"/>
<accession>L9JBR3</accession>
<evidence type="ECO:0000313" key="2">
    <source>
        <dbReference type="EMBL" id="ELW48005.1"/>
    </source>
</evidence>
<dbReference type="AlphaFoldDB" id="L9JBR3"/>
<reference evidence="3" key="1">
    <citation type="submission" date="2012-07" db="EMBL/GenBank/DDBJ databases">
        <title>Genome of the Chinese tree shrew, a rising model animal genetically related to primates.</title>
        <authorList>
            <person name="Zhang G."/>
            <person name="Fan Y."/>
            <person name="Yao Y."/>
            <person name="Huang Z."/>
        </authorList>
    </citation>
    <scope>NUCLEOTIDE SEQUENCE [LARGE SCALE GENOMIC DNA]</scope>
</reference>
<keyword evidence="3" id="KW-1185">Reference proteome</keyword>
<sequence length="105" mass="11418">MALAHPSADSAASLPRIGDMITWPPELLWAQLPERTVRLGQGARSESNEPSYHLFSPYCFDEKTEAQKEPEAVGCGIRGPDVNDLSSPDGKSDLPCPHSVMRVLS</sequence>
<evidence type="ECO:0000256" key="1">
    <source>
        <dbReference type="SAM" id="MobiDB-lite"/>
    </source>
</evidence>
<feature type="region of interest" description="Disordered" evidence="1">
    <location>
        <begin position="69"/>
        <end position="105"/>
    </location>
</feature>
<protein>
    <submittedName>
        <fullName evidence="2">Uncharacterized protein</fullName>
    </submittedName>
</protein>
<name>L9JBR3_TUPCH</name>
<dbReference type="EMBL" id="KB321078">
    <property type="protein sequence ID" value="ELW48005.1"/>
    <property type="molecule type" value="Genomic_DNA"/>
</dbReference>
<dbReference type="InParanoid" id="L9JBR3"/>